<keyword evidence="1" id="KW-0812">Transmembrane</keyword>
<accession>A0ABT0PCJ6</accession>
<evidence type="ECO:0008006" key="4">
    <source>
        <dbReference type="Google" id="ProtNLM"/>
    </source>
</evidence>
<gene>
    <name evidence="2" type="ORF">M3P05_03975</name>
</gene>
<keyword evidence="1" id="KW-1133">Transmembrane helix</keyword>
<comment type="caution">
    <text evidence="2">The sequence shown here is derived from an EMBL/GenBank/DDBJ whole genome shotgun (WGS) entry which is preliminary data.</text>
</comment>
<proteinExistence type="predicted"/>
<evidence type="ECO:0000256" key="1">
    <source>
        <dbReference type="SAM" id="Phobius"/>
    </source>
</evidence>
<feature type="transmembrane region" description="Helical" evidence="1">
    <location>
        <begin position="16"/>
        <end position="40"/>
    </location>
</feature>
<sequence length="113" mass="13136">MQLDRPSPSNHSPAHVSYALMAVSVFTAFPILIAMIVAWINKNKSFDPMLIAHYQWQIRTFWINLLIWLVGLVSIFFLVGYLILFLNQVWLVYRVAIGWYRLANNQFPNGLLP</sequence>
<evidence type="ECO:0000313" key="3">
    <source>
        <dbReference type="Proteomes" id="UP001203338"/>
    </source>
</evidence>
<evidence type="ECO:0000313" key="2">
    <source>
        <dbReference type="EMBL" id="MCL6269100.1"/>
    </source>
</evidence>
<name>A0ABT0PCJ6_9GAMM</name>
<keyword evidence="3" id="KW-1185">Reference proteome</keyword>
<reference evidence="2 3" key="1">
    <citation type="submission" date="2022-05" db="EMBL/GenBank/DDBJ databases">
        <authorList>
            <person name="Park J.-S."/>
        </authorList>
    </citation>
    <scope>NUCLEOTIDE SEQUENCE [LARGE SCALE GENOMIC DNA]</scope>
    <source>
        <strain evidence="2 3">2012CJ34-2</strain>
    </source>
</reference>
<dbReference type="RefSeq" id="WP_249697976.1">
    <property type="nucleotide sequence ID" value="NZ_JAMFLX010000004.1"/>
</dbReference>
<protein>
    <recommendedName>
        <fullName evidence="4">Transmembrane protein</fullName>
    </recommendedName>
</protein>
<feature type="transmembrane region" description="Helical" evidence="1">
    <location>
        <begin position="61"/>
        <end position="84"/>
    </location>
</feature>
<dbReference type="EMBL" id="JAMFLX010000004">
    <property type="protein sequence ID" value="MCL6269100.1"/>
    <property type="molecule type" value="Genomic_DNA"/>
</dbReference>
<organism evidence="2 3">
    <name type="scientific">Parendozoicomonas callyspongiae</name>
    <dbReference type="NCBI Taxonomy" id="2942213"/>
    <lineage>
        <taxon>Bacteria</taxon>
        <taxon>Pseudomonadati</taxon>
        <taxon>Pseudomonadota</taxon>
        <taxon>Gammaproteobacteria</taxon>
        <taxon>Oceanospirillales</taxon>
        <taxon>Endozoicomonadaceae</taxon>
        <taxon>Parendozoicomonas</taxon>
    </lineage>
</organism>
<dbReference type="Proteomes" id="UP001203338">
    <property type="component" value="Unassembled WGS sequence"/>
</dbReference>
<keyword evidence="1" id="KW-0472">Membrane</keyword>